<dbReference type="AlphaFoldDB" id="A0A5N6MJJ4"/>
<dbReference type="SUPFAM" id="SSF51690">
    <property type="entry name" value="Nicotinate/Quinolinate PRTase C-terminal domain-like"/>
    <property type="match status" value="1"/>
</dbReference>
<dbReference type="GO" id="GO:0009435">
    <property type="term" value="P:NAD+ biosynthetic process"/>
    <property type="evidence" value="ECO:0007669"/>
    <property type="project" value="UniProtKB-UniPathway"/>
</dbReference>
<accession>A0A5N6MJJ4</accession>
<comment type="pathway">
    <text evidence="1">Cofactor biosynthesis; NAD(+) biosynthesis.</text>
</comment>
<reference evidence="2 3" key="1">
    <citation type="submission" date="2019-05" db="EMBL/GenBank/DDBJ databases">
        <title>Mikania micrantha, genome provides insights into the molecular mechanism of rapid growth.</title>
        <authorList>
            <person name="Liu B."/>
        </authorList>
    </citation>
    <scope>NUCLEOTIDE SEQUENCE [LARGE SCALE GENOMIC DNA]</scope>
    <source>
        <strain evidence="2">NLD-2019</strain>
        <tissue evidence="2">Leaf</tissue>
    </source>
</reference>
<evidence type="ECO:0000256" key="1">
    <source>
        <dbReference type="ARBA" id="ARBA00004790"/>
    </source>
</evidence>
<comment type="caution">
    <text evidence="2">The sequence shown here is derived from an EMBL/GenBank/DDBJ whole genome shotgun (WGS) entry which is preliminary data.</text>
</comment>
<protein>
    <submittedName>
        <fullName evidence="2">Uncharacterized protein</fullName>
    </submittedName>
</protein>
<dbReference type="Proteomes" id="UP000326396">
    <property type="component" value="Linkage Group LG5"/>
</dbReference>
<sequence length="199" mass="22158">MDVAASYLMNGVSVSVSALSRSELPSWLPEGFTPGRGLLLTVDTTTRSSGCGKFVFLFLPGKIRVFGFKFVFSAPAATMVEYMEIVCCINEKNTPLLRLGDKGQVQIESQCYHLVNLLMGEAFVSNSFDFAVLEDEGIILSLGISSTKGNLHKLKPLAMCLILHWDFVAKSRWMRYKTRSIRLDSGDLAYVSCETRKFF</sequence>
<keyword evidence="3" id="KW-1185">Reference proteome</keyword>
<dbReference type="UniPathway" id="UPA00253"/>
<proteinExistence type="predicted"/>
<dbReference type="InterPro" id="IPR036068">
    <property type="entry name" value="Nicotinate_pribotase-like_C"/>
</dbReference>
<evidence type="ECO:0000313" key="2">
    <source>
        <dbReference type="EMBL" id="KAD3640333.1"/>
    </source>
</evidence>
<name>A0A5N6MJJ4_9ASTR</name>
<evidence type="ECO:0000313" key="3">
    <source>
        <dbReference type="Proteomes" id="UP000326396"/>
    </source>
</evidence>
<dbReference type="EMBL" id="SZYD01000015">
    <property type="protein sequence ID" value="KAD3640333.1"/>
    <property type="molecule type" value="Genomic_DNA"/>
</dbReference>
<gene>
    <name evidence="2" type="ORF">E3N88_29556</name>
</gene>
<organism evidence="2 3">
    <name type="scientific">Mikania micrantha</name>
    <name type="common">bitter vine</name>
    <dbReference type="NCBI Taxonomy" id="192012"/>
    <lineage>
        <taxon>Eukaryota</taxon>
        <taxon>Viridiplantae</taxon>
        <taxon>Streptophyta</taxon>
        <taxon>Embryophyta</taxon>
        <taxon>Tracheophyta</taxon>
        <taxon>Spermatophyta</taxon>
        <taxon>Magnoliopsida</taxon>
        <taxon>eudicotyledons</taxon>
        <taxon>Gunneridae</taxon>
        <taxon>Pentapetalae</taxon>
        <taxon>asterids</taxon>
        <taxon>campanulids</taxon>
        <taxon>Asterales</taxon>
        <taxon>Asteraceae</taxon>
        <taxon>Asteroideae</taxon>
        <taxon>Heliantheae alliance</taxon>
        <taxon>Eupatorieae</taxon>
        <taxon>Mikania</taxon>
    </lineage>
</organism>